<name>A0A1F7TWP2_9BACT</name>
<evidence type="ECO:0000256" key="1">
    <source>
        <dbReference type="SAM" id="Phobius"/>
    </source>
</evidence>
<reference evidence="2 3" key="1">
    <citation type="journal article" date="2016" name="Nat. Commun.">
        <title>Thousands of microbial genomes shed light on interconnected biogeochemical processes in an aquifer system.</title>
        <authorList>
            <person name="Anantharaman K."/>
            <person name="Brown C.T."/>
            <person name="Hug L.A."/>
            <person name="Sharon I."/>
            <person name="Castelle C.J."/>
            <person name="Probst A.J."/>
            <person name="Thomas B.C."/>
            <person name="Singh A."/>
            <person name="Wilkins M.J."/>
            <person name="Karaoz U."/>
            <person name="Brodie E.L."/>
            <person name="Williams K.H."/>
            <person name="Hubbard S.S."/>
            <person name="Banfield J.F."/>
        </authorList>
    </citation>
    <scope>NUCLEOTIDE SEQUENCE [LARGE SCALE GENOMIC DNA]</scope>
</reference>
<accession>A0A1F7TWP2</accession>
<dbReference type="Proteomes" id="UP000177097">
    <property type="component" value="Unassembled WGS sequence"/>
</dbReference>
<evidence type="ECO:0000313" key="2">
    <source>
        <dbReference type="EMBL" id="OGL70366.1"/>
    </source>
</evidence>
<dbReference type="STRING" id="1802389.A3C17_04200"/>
<proteinExistence type="predicted"/>
<keyword evidence="1" id="KW-1133">Transmembrane helix</keyword>
<dbReference type="EMBL" id="MGDX01000031">
    <property type="protein sequence ID" value="OGL70366.1"/>
    <property type="molecule type" value="Genomic_DNA"/>
</dbReference>
<organism evidence="2 3">
    <name type="scientific">Candidatus Uhrbacteria bacterium RIFCSPHIGHO2_02_FULL_53_13</name>
    <dbReference type="NCBI Taxonomy" id="1802389"/>
    <lineage>
        <taxon>Bacteria</taxon>
        <taxon>Candidatus Uhriibacteriota</taxon>
    </lineage>
</organism>
<evidence type="ECO:0000313" key="3">
    <source>
        <dbReference type="Proteomes" id="UP000177097"/>
    </source>
</evidence>
<comment type="caution">
    <text evidence="2">The sequence shown here is derived from an EMBL/GenBank/DDBJ whole genome shotgun (WGS) entry which is preliminary data.</text>
</comment>
<protein>
    <submittedName>
        <fullName evidence="2">Uncharacterized protein</fullName>
    </submittedName>
</protein>
<feature type="transmembrane region" description="Helical" evidence="1">
    <location>
        <begin position="12"/>
        <end position="30"/>
    </location>
</feature>
<gene>
    <name evidence="2" type="ORF">A3C17_04200</name>
</gene>
<keyword evidence="1" id="KW-0812">Transmembrane</keyword>
<dbReference type="AlphaFoldDB" id="A0A1F7TWP2"/>
<sequence>MKDINIMFLLRTIIRFVPIILLVWVGVSALDMDGFTRAVWTPRDQSPFIHGLRPTSRVEASGNAIRLTGDPVYLSVSPPGDYERAIVKLWFRSNQQPMVELGATVNALAGQILLYPIWHQTLEHISWPSIREGDIVLYQRVPKYIDVSDFLDAPPELSRIATYHAELPETKTLPASWMQGATASLTSASLRGFHEFVTVTDGKDVVLDIVYMDMNRNPGADPVTVRVYQSGRLLFEKTIKDDGVEADTNASLGQQKLHIAVEKPAAGIVKVELNANADVYWREIRLSLPKMTFLSNVTVGDEVGYLSTPRAVMLFTDAQHLTVFTRHAEGVQKVTVGDEVVDVAVPHERYQVESRTAGLSSVRIPRGDVVLVTDGLLAFSESAFFDPFPVRLDDRTDLEKLNVDYVLARYQSPKKEDDWLVAEAAFDLPSLERERAIGPHGEPVGRAESLRFVVSAPRIGDRDASVEVARIEVEFEREPRGFADVFRILLSKLKGTRI</sequence>
<keyword evidence="1" id="KW-0472">Membrane</keyword>